<name>A0AAP9KRY3_9GAMM</name>
<gene>
    <name evidence="4" type="ORF">CTZ24_24330</name>
    <name evidence="3" type="ORF">Q3404_07930</name>
</gene>
<feature type="domain" description="MACPF-like" evidence="2">
    <location>
        <begin position="254"/>
        <end position="437"/>
    </location>
</feature>
<reference evidence="4" key="2">
    <citation type="journal article" date="2020" name="Environ. Microbiol.">
        <title>The extreme plant-growth-promoting properties of Pantoea phytobeneficialis MSR2 revealed by functional and genomic analysis.</title>
        <authorList>
            <person name="Nascimento F.X."/>
            <person name="Hernandez A.G."/>
            <person name="Glick B.R."/>
            <person name="Rossi M.J."/>
        </authorList>
    </citation>
    <scope>NUCLEOTIDE SEQUENCE</scope>
    <source>
        <strain evidence="4">MSR2</strain>
    </source>
</reference>
<organism evidence="4 5">
    <name type="scientific">Pantoea phytobeneficialis</name>
    <dbReference type="NCBI Taxonomy" id="2052056"/>
    <lineage>
        <taxon>Bacteria</taxon>
        <taxon>Pseudomonadati</taxon>
        <taxon>Pseudomonadota</taxon>
        <taxon>Gammaproteobacteria</taxon>
        <taxon>Enterobacterales</taxon>
        <taxon>Erwiniaceae</taxon>
        <taxon>Pantoea</taxon>
    </lineage>
</organism>
<accession>A0AAP9KRY3</accession>
<geneLocation type="plasmid" evidence="4">
    <name>pMSR2C</name>
</geneLocation>
<evidence type="ECO:0000256" key="1">
    <source>
        <dbReference type="SAM" id="Coils"/>
    </source>
</evidence>
<reference evidence="3" key="3">
    <citation type="submission" date="2023-07" db="EMBL/GenBank/DDBJ databases">
        <title>The extreme plant-growth-promoting properties of Pantoea phytobeneficialis PF55 revealed by functional and genomic analysis.</title>
        <authorList>
            <person name="Nascimento F.X."/>
            <person name="Marcio R.J."/>
        </authorList>
    </citation>
    <scope>NUCLEOTIDE SEQUENCE</scope>
    <source>
        <strain evidence="3">PF55</strain>
    </source>
</reference>
<dbReference type="InterPro" id="IPR054586">
    <property type="entry name" value="MACPF_1_fungal"/>
</dbReference>
<dbReference type="Proteomes" id="UP000424872">
    <property type="component" value="Plasmid pMSR2C"/>
</dbReference>
<evidence type="ECO:0000313" key="5">
    <source>
        <dbReference type="Proteomes" id="UP000424872"/>
    </source>
</evidence>
<dbReference type="EMBL" id="JAUOOM010000006">
    <property type="protein sequence ID" value="MDO6406500.1"/>
    <property type="molecule type" value="Genomic_DNA"/>
</dbReference>
<evidence type="ECO:0000313" key="6">
    <source>
        <dbReference type="Proteomes" id="UP001171299"/>
    </source>
</evidence>
<keyword evidence="6" id="KW-1185">Reference proteome</keyword>
<evidence type="ECO:0000313" key="4">
    <source>
        <dbReference type="EMBL" id="QGR09596.1"/>
    </source>
</evidence>
<feature type="coiled-coil region" evidence="1">
    <location>
        <begin position="56"/>
        <end position="87"/>
    </location>
</feature>
<proteinExistence type="predicted"/>
<geneLocation type="plasmid" evidence="5">
    <name>pmsr2c</name>
</geneLocation>
<dbReference type="AlphaFoldDB" id="A0AAP9KRY3"/>
<dbReference type="EMBL" id="CP024639">
    <property type="protein sequence ID" value="QGR09596.1"/>
    <property type="molecule type" value="Genomic_DNA"/>
</dbReference>
<dbReference type="Proteomes" id="UP001171299">
    <property type="component" value="Unassembled WGS sequence"/>
</dbReference>
<keyword evidence="1" id="KW-0175">Coiled coil</keyword>
<dbReference type="RefSeq" id="WP_208726998.1">
    <property type="nucleotide sequence ID" value="NZ_CP024639.1"/>
</dbReference>
<reference evidence="5" key="1">
    <citation type="submission" date="2017-11" db="EMBL/GenBank/DDBJ databases">
        <title>Genome sequence of Pantoea sp. MSR2.</title>
        <authorList>
            <person name="Nascimento F.X."/>
        </authorList>
    </citation>
    <scope>NUCLEOTIDE SEQUENCE [LARGE SCALE GENOMIC DNA]</scope>
    <source>
        <strain evidence="5">MSR2</strain>
        <plasmid evidence="5">pmsr2c</plasmid>
    </source>
</reference>
<dbReference type="KEGG" id="ppho:CTZ24_24330"/>
<dbReference type="Pfam" id="PF22693">
    <property type="entry name" value="MACPF_1"/>
    <property type="match status" value="1"/>
</dbReference>
<evidence type="ECO:0000259" key="2">
    <source>
        <dbReference type="Pfam" id="PF22693"/>
    </source>
</evidence>
<evidence type="ECO:0000313" key="3">
    <source>
        <dbReference type="EMBL" id="MDO6406500.1"/>
    </source>
</evidence>
<protein>
    <recommendedName>
        <fullName evidence="2">MACPF-like domain-containing protein</fullName>
    </recommendedName>
</protein>
<sequence>MPQDTKQPQTQIEKDQQAALEGVLRLKQELGMKTSGSSKALNTATSHEDEAIELTQRELKTEIASKKQSVEQREKEAKDRRSQLLNAVRVSAPEINKPLVETFERLSLEKQQFAQKELVRLFKNDAQLQSATDFFDLNLAQREDLLDRIGFYKGLIIDHSLSNPVETGFREVLKRHDSANPGPCKVATLLYRKPNFSGYFENYYTSSESLHQVQKNGVTNISTSLNVAAGTVATVGVGISGAYHNAESQNGGVKGQTIYTTANFFLPKVELSFDESEPCASDEFEYACNQALLKGGVAECFKELVKVLGSFGHFVSTQTLVGGRLFATDVKELTGTEKDASMTTSFAAKVKVGVETWSASVEAGVSADYGRQTDTRSKDVDETQTYTIHAVGGEGTVVEQAGRWAESLYEYQRWAAVQREKLIPSIEVLSEELSKRVWDMLKQYVSSNTTSHLTGECNAYFLFYGAYQTEVGYLARPDYVIIKNLASQHCLSLKGETPQNPELSAKLFDWTRQQLWRVTPEGHLVSAIPVKSGFPGHKKSVEFALSVLEPVPSSVPGPTVKKDSGKDTDETPAVKIEPKKESLLLGLSELGSSPYQRWEFTGRGEIHNIAYGADYVLSLPLNGKPEFRLRGNTPSSTGLWRVDEATPDDLKNIDAYECYGKLVHPTGLVLSVEGCEDTGYSFGRSEQRRVLLQPDIGGRHQLWNRKQDGTIVSAIRIGSDNPAQSSDVYLTLDPQKNVIARGKSLSAEALKCDTDDMFYAGEVPANKFYLYAAVRPDETGQPVSMDAKDAHIIRYHDVAVGIVPASFSSVTPSGNMQSCEKVKTVDKRELKVDGYLTGIEFILEKRGKDRKLVSGEYHRLKMKISAQRLSGSATEVWEDEPDKDKEDRDFLHDYGEVCVDDRFLILPEDPIYAIRLRVHESPKKHLAFEYQLVDKGPWFGLAGMSESARTLNIDEIKVPGGMDAEAANKTKIRGVALDYDPAARTLRPKVLRRITG</sequence>
<keyword evidence="4" id="KW-0614">Plasmid</keyword>